<evidence type="ECO:0000313" key="1">
    <source>
        <dbReference type="EMBL" id="KAI0033880.1"/>
    </source>
</evidence>
<comment type="caution">
    <text evidence="1">The sequence shown here is derived from an EMBL/GenBank/DDBJ whole genome shotgun (WGS) entry which is preliminary data.</text>
</comment>
<proteinExistence type="predicted"/>
<reference evidence="1" key="1">
    <citation type="submission" date="2021-02" db="EMBL/GenBank/DDBJ databases">
        <authorList>
            <consortium name="DOE Joint Genome Institute"/>
            <person name="Ahrendt S."/>
            <person name="Looney B.P."/>
            <person name="Miyauchi S."/>
            <person name="Morin E."/>
            <person name="Drula E."/>
            <person name="Courty P.E."/>
            <person name="Chicoki N."/>
            <person name="Fauchery L."/>
            <person name="Kohler A."/>
            <person name="Kuo A."/>
            <person name="Labutti K."/>
            <person name="Pangilinan J."/>
            <person name="Lipzen A."/>
            <person name="Riley R."/>
            <person name="Andreopoulos W."/>
            <person name="He G."/>
            <person name="Johnson J."/>
            <person name="Barry K.W."/>
            <person name="Grigoriev I.V."/>
            <person name="Nagy L."/>
            <person name="Hibbett D."/>
            <person name="Henrissat B."/>
            <person name="Matheny P.B."/>
            <person name="Labbe J."/>
            <person name="Martin F."/>
        </authorList>
    </citation>
    <scope>NUCLEOTIDE SEQUENCE</scope>
    <source>
        <strain evidence="1">EC-137</strain>
    </source>
</reference>
<dbReference type="EMBL" id="MU273510">
    <property type="protein sequence ID" value="KAI0033880.1"/>
    <property type="molecule type" value="Genomic_DNA"/>
</dbReference>
<protein>
    <submittedName>
        <fullName evidence="1">Uncharacterized protein</fullName>
    </submittedName>
</protein>
<organism evidence="1 2">
    <name type="scientific">Vararia minispora EC-137</name>
    <dbReference type="NCBI Taxonomy" id="1314806"/>
    <lineage>
        <taxon>Eukaryota</taxon>
        <taxon>Fungi</taxon>
        <taxon>Dikarya</taxon>
        <taxon>Basidiomycota</taxon>
        <taxon>Agaricomycotina</taxon>
        <taxon>Agaricomycetes</taxon>
        <taxon>Russulales</taxon>
        <taxon>Lachnocladiaceae</taxon>
        <taxon>Vararia</taxon>
    </lineage>
</organism>
<sequence length="700" mass="77717">MPLFEGVRYALTSSLTAEERIALRELLETNGAGAAPLSEATHVIASDLEFDGKETVAESAALVTREWVDRSYTQDKQLSIDVYSPHPDKIFSGVVACADEGIPQSDVEVLSAGINALGGAWRAGLTKEVTHLFANSAGSDKYHIALHYAKQFRVKVVLPQWFDDAVRFGARGTPTIAYEWPDPPLLETLRGGNYVPPPPRPSITLAGPAKKVWEGRRVLLAPDLDLQEGRRQTVELSIVHCGGIVAEVDNIDAVHVLDYDVLIARHRWGHAYVQAVREGKLVGTLAWLIHVQATGSVSKPTDHLLHYPIPRKPIPGFAKHHITVTNYQGAPREYLKRLIELAGATFTPTLSNDSSAVVAASLSGTKADRARSWHIPIVNKAWLEDCFAAWRALPVTAPSYAAFPPAPEVAPPRALDERVIRDEAERVADEVARERRARAIAESEGEDEDEAMDVDMQEQSADEGETGRAGASSGAKLAAPRQRSPADEADEQDEDEEDRDEDEDAPAPRRDKGKKRAKLQQLGVRTASSVKDCTHLIVNRIARTEKFLCAIAGAPVIVDEFWARECAAQKKILHSDEFRLKDRETEKKFRFRLSEALRRARENEGQLFEDMTFYITQKIPVDMKLLKNVILAHGGKFKQQNPTARVLDGKTDHYVISCDEDISIWRPLSEAGYTIYTTELILTSALVQEIRWKDPINILR</sequence>
<gene>
    <name evidence="1" type="ORF">K488DRAFT_46775</name>
</gene>
<name>A0ACB8QQA4_9AGAM</name>
<dbReference type="Proteomes" id="UP000814128">
    <property type="component" value="Unassembled WGS sequence"/>
</dbReference>
<keyword evidence="2" id="KW-1185">Reference proteome</keyword>
<reference evidence="1" key="2">
    <citation type="journal article" date="2022" name="New Phytol.">
        <title>Evolutionary transition to the ectomycorrhizal habit in the genomes of a hyperdiverse lineage of mushroom-forming fungi.</title>
        <authorList>
            <person name="Looney B."/>
            <person name="Miyauchi S."/>
            <person name="Morin E."/>
            <person name="Drula E."/>
            <person name="Courty P.E."/>
            <person name="Kohler A."/>
            <person name="Kuo A."/>
            <person name="LaButti K."/>
            <person name="Pangilinan J."/>
            <person name="Lipzen A."/>
            <person name="Riley R."/>
            <person name="Andreopoulos W."/>
            <person name="He G."/>
            <person name="Johnson J."/>
            <person name="Nolan M."/>
            <person name="Tritt A."/>
            <person name="Barry K.W."/>
            <person name="Grigoriev I.V."/>
            <person name="Nagy L.G."/>
            <person name="Hibbett D."/>
            <person name="Henrissat B."/>
            <person name="Matheny P.B."/>
            <person name="Labbe J."/>
            <person name="Martin F.M."/>
        </authorList>
    </citation>
    <scope>NUCLEOTIDE SEQUENCE</scope>
    <source>
        <strain evidence="1">EC-137</strain>
    </source>
</reference>
<evidence type="ECO:0000313" key="2">
    <source>
        <dbReference type="Proteomes" id="UP000814128"/>
    </source>
</evidence>
<accession>A0ACB8QQA4</accession>